<evidence type="ECO:0000313" key="7">
    <source>
        <dbReference type="EMBL" id="AHG90182.1"/>
    </source>
</evidence>
<comment type="subcellular location">
    <subcellularLocation>
        <location evidence="1">Membrane</location>
        <topology evidence="1">Single-pass membrane protein</topology>
    </subcellularLocation>
</comment>
<evidence type="ECO:0000256" key="6">
    <source>
        <dbReference type="SAM" id="MobiDB-lite"/>
    </source>
</evidence>
<reference evidence="7 8" key="1">
    <citation type="journal article" date="2014" name="Genome Announc.">
        <title>Genome Sequence and Methylome of Soil Bacterium Gemmatirosa kalamazoonensis KBS708T, a Member of the Rarely Cultivated Gemmatimonadetes Phylum.</title>
        <authorList>
            <person name="Debruyn J.M."/>
            <person name="Radosevich M."/>
            <person name="Wommack K.E."/>
            <person name="Polson S.W."/>
            <person name="Hauser L.J."/>
            <person name="Fawaz M.N."/>
            <person name="Korlach J."/>
            <person name="Tsai Y.C."/>
        </authorList>
    </citation>
    <scope>NUCLEOTIDE SEQUENCE [LARGE SCALE GENOMIC DNA]</scope>
    <source>
        <strain evidence="7 8">KBS708</strain>
    </source>
</reference>
<evidence type="ECO:0000256" key="4">
    <source>
        <dbReference type="ARBA" id="ARBA00022989"/>
    </source>
</evidence>
<sequence length="219" mass="23472">MPGRRTLRRAQIALAAVALLGGTGCGYNRIQQLDEQANTAQHNIETQLQRRADLIPNLVATVKGYAQQEQIIFTRVADAQRGLTGALAGHDPSQMAQANDNLTRALVPMLTLVQAYPQLQSNQQFLKLQDELTGTENRIAVARTDYNSAVREYNTTIRTFPSAMTAKVTGAKPRAYFEVTNPAAREAPTVDFSQPAAPGAATPATPAPPPPAPSGAKTP</sequence>
<evidence type="ECO:0000256" key="1">
    <source>
        <dbReference type="ARBA" id="ARBA00004167"/>
    </source>
</evidence>
<keyword evidence="3" id="KW-0812">Transmembrane</keyword>
<gene>
    <name evidence="7" type="ORF">J421_2645</name>
</gene>
<dbReference type="eggNOG" id="COG1704">
    <property type="taxonomic scope" value="Bacteria"/>
</dbReference>
<dbReference type="Proteomes" id="UP000019151">
    <property type="component" value="Chromosome"/>
</dbReference>
<dbReference type="EMBL" id="CP007128">
    <property type="protein sequence ID" value="AHG90182.1"/>
    <property type="molecule type" value="Genomic_DNA"/>
</dbReference>
<dbReference type="AlphaFoldDB" id="W0RIE6"/>
<evidence type="ECO:0000313" key="8">
    <source>
        <dbReference type="Proteomes" id="UP000019151"/>
    </source>
</evidence>
<evidence type="ECO:0000256" key="5">
    <source>
        <dbReference type="ARBA" id="ARBA00023136"/>
    </source>
</evidence>
<dbReference type="RefSeq" id="WP_025411652.1">
    <property type="nucleotide sequence ID" value="NZ_CP007128.1"/>
</dbReference>
<dbReference type="STRING" id="861299.J421_2645"/>
<dbReference type="PATRIC" id="fig|861299.3.peg.2692"/>
<dbReference type="InterPro" id="IPR007156">
    <property type="entry name" value="MamQ_LemA"/>
</dbReference>
<keyword evidence="5" id="KW-0472">Membrane</keyword>
<evidence type="ECO:0000256" key="3">
    <source>
        <dbReference type="ARBA" id="ARBA00022692"/>
    </source>
</evidence>
<accession>W0RIE6</accession>
<name>W0RIE6_9BACT</name>
<feature type="region of interest" description="Disordered" evidence="6">
    <location>
        <begin position="186"/>
        <end position="219"/>
    </location>
</feature>
<feature type="compositionally biased region" description="Low complexity" evidence="6">
    <location>
        <begin position="195"/>
        <end position="204"/>
    </location>
</feature>
<proteinExistence type="inferred from homology"/>
<protein>
    <submittedName>
        <fullName evidence="7">LemA family protein</fullName>
    </submittedName>
</protein>
<dbReference type="Gene3D" id="1.20.1440.20">
    <property type="entry name" value="LemA-like domain"/>
    <property type="match status" value="1"/>
</dbReference>
<keyword evidence="4" id="KW-1133">Transmembrane helix</keyword>
<dbReference type="KEGG" id="gba:J421_2645"/>
<dbReference type="InterPro" id="IPR023353">
    <property type="entry name" value="LemA-like_dom_sf"/>
</dbReference>
<comment type="similarity">
    <text evidence="2">Belongs to the LemA family.</text>
</comment>
<dbReference type="SUPFAM" id="SSF140478">
    <property type="entry name" value="LemA-like"/>
    <property type="match status" value="1"/>
</dbReference>
<organism evidence="7 8">
    <name type="scientific">Gemmatirosa kalamazoonensis</name>
    <dbReference type="NCBI Taxonomy" id="861299"/>
    <lineage>
        <taxon>Bacteria</taxon>
        <taxon>Pseudomonadati</taxon>
        <taxon>Gemmatimonadota</taxon>
        <taxon>Gemmatimonadia</taxon>
        <taxon>Gemmatimonadales</taxon>
        <taxon>Gemmatimonadaceae</taxon>
        <taxon>Gemmatirosa</taxon>
    </lineage>
</organism>
<dbReference type="HOGENOM" id="CLU_056714_0_1_0"/>
<evidence type="ECO:0000256" key="2">
    <source>
        <dbReference type="ARBA" id="ARBA00008854"/>
    </source>
</evidence>
<dbReference type="PROSITE" id="PS51257">
    <property type="entry name" value="PROKAR_LIPOPROTEIN"/>
    <property type="match status" value="1"/>
</dbReference>
<dbReference type="GO" id="GO:0016020">
    <property type="term" value="C:membrane"/>
    <property type="evidence" value="ECO:0007669"/>
    <property type="project" value="UniProtKB-SubCell"/>
</dbReference>
<dbReference type="PANTHER" id="PTHR34478">
    <property type="entry name" value="PROTEIN LEMA"/>
    <property type="match status" value="1"/>
</dbReference>
<keyword evidence="8" id="KW-1185">Reference proteome</keyword>
<dbReference type="OrthoDB" id="9804152at2"/>
<dbReference type="Pfam" id="PF04011">
    <property type="entry name" value="LemA"/>
    <property type="match status" value="1"/>
</dbReference>
<dbReference type="PANTHER" id="PTHR34478:SF2">
    <property type="entry name" value="MEMBRANE PROTEIN"/>
    <property type="match status" value="1"/>
</dbReference>
<dbReference type="InParanoid" id="W0RIE6"/>